<reference evidence="1" key="1">
    <citation type="journal article" date="2019" name="bioRxiv">
        <title>The Genome of the Zebra Mussel, Dreissena polymorpha: A Resource for Invasive Species Research.</title>
        <authorList>
            <person name="McCartney M.A."/>
            <person name="Auch B."/>
            <person name="Kono T."/>
            <person name="Mallez S."/>
            <person name="Zhang Y."/>
            <person name="Obille A."/>
            <person name="Becker A."/>
            <person name="Abrahante J.E."/>
            <person name="Garbe J."/>
            <person name="Badalamenti J.P."/>
            <person name="Herman A."/>
            <person name="Mangelson H."/>
            <person name="Liachko I."/>
            <person name="Sullivan S."/>
            <person name="Sone E.D."/>
            <person name="Koren S."/>
            <person name="Silverstein K.A.T."/>
            <person name="Beckman K.B."/>
            <person name="Gohl D.M."/>
        </authorList>
    </citation>
    <scope>NUCLEOTIDE SEQUENCE</scope>
    <source>
        <strain evidence="1">Duluth1</strain>
        <tissue evidence="1">Whole animal</tissue>
    </source>
</reference>
<comment type="caution">
    <text evidence="1">The sequence shown here is derived from an EMBL/GenBank/DDBJ whole genome shotgun (WGS) entry which is preliminary data.</text>
</comment>
<dbReference type="AlphaFoldDB" id="A0A9D4REP5"/>
<keyword evidence="2" id="KW-1185">Reference proteome</keyword>
<dbReference type="EMBL" id="JAIWYP010000002">
    <property type="protein sequence ID" value="KAH3865544.1"/>
    <property type="molecule type" value="Genomic_DNA"/>
</dbReference>
<gene>
    <name evidence="1" type="ORF">DPMN_028584</name>
</gene>
<organism evidence="1 2">
    <name type="scientific">Dreissena polymorpha</name>
    <name type="common">Zebra mussel</name>
    <name type="synonym">Mytilus polymorpha</name>
    <dbReference type="NCBI Taxonomy" id="45954"/>
    <lineage>
        <taxon>Eukaryota</taxon>
        <taxon>Metazoa</taxon>
        <taxon>Spiralia</taxon>
        <taxon>Lophotrochozoa</taxon>
        <taxon>Mollusca</taxon>
        <taxon>Bivalvia</taxon>
        <taxon>Autobranchia</taxon>
        <taxon>Heteroconchia</taxon>
        <taxon>Euheterodonta</taxon>
        <taxon>Imparidentia</taxon>
        <taxon>Neoheterodontei</taxon>
        <taxon>Myida</taxon>
        <taxon>Dreissenoidea</taxon>
        <taxon>Dreissenidae</taxon>
        <taxon>Dreissena</taxon>
    </lineage>
</organism>
<sequence length="132" mass="15610">MTNTLDFDEHIKKNGQIAYAQLRHISFIHIFSFVMVSFRKYLLIKPRSNSEYKIILWVMFKVLVDVVRVINGTAPVYLKEMCVPARGRYSERSQNETKFHVLDEEHIWQIDTLPSSVKMVEQLTPLSKDCRY</sequence>
<evidence type="ECO:0000313" key="2">
    <source>
        <dbReference type="Proteomes" id="UP000828390"/>
    </source>
</evidence>
<proteinExistence type="predicted"/>
<accession>A0A9D4REP5</accession>
<reference evidence="1" key="2">
    <citation type="submission" date="2020-11" db="EMBL/GenBank/DDBJ databases">
        <authorList>
            <person name="McCartney M.A."/>
            <person name="Auch B."/>
            <person name="Kono T."/>
            <person name="Mallez S."/>
            <person name="Becker A."/>
            <person name="Gohl D.M."/>
            <person name="Silverstein K.A.T."/>
            <person name="Koren S."/>
            <person name="Bechman K.B."/>
            <person name="Herman A."/>
            <person name="Abrahante J.E."/>
            <person name="Garbe J."/>
        </authorList>
    </citation>
    <scope>NUCLEOTIDE SEQUENCE</scope>
    <source>
        <strain evidence="1">Duluth1</strain>
        <tissue evidence="1">Whole animal</tissue>
    </source>
</reference>
<protein>
    <submittedName>
        <fullName evidence="1">Uncharacterized protein</fullName>
    </submittedName>
</protein>
<evidence type="ECO:0000313" key="1">
    <source>
        <dbReference type="EMBL" id="KAH3865544.1"/>
    </source>
</evidence>
<dbReference type="Proteomes" id="UP000828390">
    <property type="component" value="Unassembled WGS sequence"/>
</dbReference>
<name>A0A9D4REP5_DREPO</name>